<dbReference type="EMBL" id="JACICY010000004">
    <property type="protein sequence ID" value="MBB3860800.1"/>
    <property type="molecule type" value="Genomic_DNA"/>
</dbReference>
<keyword evidence="2" id="KW-1185">Reference proteome</keyword>
<protein>
    <submittedName>
        <fullName evidence="1">Uncharacterized protein</fullName>
    </submittedName>
</protein>
<sequence length="370" mass="42497">MSSSGNGVLYPIYMKSGGNVPYVQEMDKSGNITDFIEFLDLENFNIYYCEEVYQRSIASNCLFAIMVGSVLQVFDFSEANKLIRYGELKDKFDELPPLTRLGLSRIAALPNSSHLEIHQQYLDSCKLKSNISAMRKAEIRLVSSQGKWWEGVFEREFGHSEDVSSLHKADREEIINWLFENDVSLSWKIVVEKLLRRVLFDERISDLLFKFVSSMDDMEEYDSTAKQIVGRGLELYIRNPKYGGDFEDVMIDKIFDGTFFYLGTSLSAAVMEEFLFILIKGKEEVGEHFALIDSLIDYLDSDVIIPRIVNVIMNVLFEFDLTEYYGDKSFYEGLNRIERLVEAFKEAPSVGLYLREGDVRSYLQAAANNG</sequence>
<organism evidence="1 2">
    <name type="scientific">Novosphingobium hassiacum</name>
    <dbReference type="NCBI Taxonomy" id="173676"/>
    <lineage>
        <taxon>Bacteria</taxon>
        <taxon>Pseudomonadati</taxon>
        <taxon>Pseudomonadota</taxon>
        <taxon>Alphaproteobacteria</taxon>
        <taxon>Sphingomonadales</taxon>
        <taxon>Sphingomonadaceae</taxon>
        <taxon>Novosphingobium</taxon>
    </lineage>
</organism>
<name>A0A7W5ZVN1_9SPHN</name>
<proteinExistence type="predicted"/>
<evidence type="ECO:0000313" key="2">
    <source>
        <dbReference type="Proteomes" id="UP000562395"/>
    </source>
</evidence>
<comment type="caution">
    <text evidence="1">The sequence shown here is derived from an EMBL/GenBank/DDBJ whole genome shotgun (WGS) entry which is preliminary data.</text>
</comment>
<dbReference type="AlphaFoldDB" id="A0A7W5ZVN1"/>
<evidence type="ECO:0000313" key="1">
    <source>
        <dbReference type="EMBL" id="MBB3860800.1"/>
    </source>
</evidence>
<dbReference type="Proteomes" id="UP000562395">
    <property type="component" value="Unassembled WGS sequence"/>
</dbReference>
<dbReference type="RefSeq" id="WP_183613055.1">
    <property type="nucleotide sequence ID" value="NZ_JACICY010000004.1"/>
</dbReference>
<reference evidence="1 2" key="1">
    <citation type="submission" date="2020-08" db="EMBL/GenBank/DDBJ databases">
        <title>Genomic Encyclopedia of Type Strains, Phase IV (KMG-IV): sequencing the most valuable type-strain genomes for metagenomic binning, comparative biology and taxonomic classification.</title>
        <authorList>
            <person name="Goeker M."/>
        </authorList>
    </citation>
    <scope>NUCLEOTIDE SEQUENCE [LARGE SCALE GENOMIC DNA]</scope>
    <source>
        <strain evidence="1 2">DSM 14552</strain>
    </source>
</reference>
<gene>
    <name evidence="1" type="ORF">GGQ88_002069</name>
</gene>
<accession>A0A7W5ZVN1</accession>